<dbReference type="Pfam" id="PF05258">
    <property type="entry name" value="DciA"/>
    <property type="match status" value="1"/>
</dbReference>
<sequence length="300" mass="35602">MESLDLCLPMALSKLNLLEQYKLNTLMHHWHDVVGAVIASHAQIVDIKPPLVIISADTSMWMQELQMQKRRIIEEINNYYGREIIEDIRFIMRRQSYVKAAENKGLSIPDMPVPDKNIDFDSIVLSEDDVKAIDRSLEKTDNEKLKSAFRKIQITRRKKEIYLERCGYHRCHRCGMHMQSKKDVCPTCEYEMHREHIKAIKAVIRKYPYIKYSDCQTFIECTFIHFAEAMRECIYFYLDKIYKGSINRRHMYMAAMLITHKKQDELTEQHVINLCNKYRSKFLAEEKQRKIDALNGVLEK</sequence>
<dbReference type="Proteomes" id="UP000214973">
    <property type="component" value="Chromosome 1"/>
</dbReference>
<organism evidence="1 2">
    <name type="scientific">Veillonella rodentium</name>
    <dbReference type="NCBI Taxonomy" id="248315"/>
    <lineage>
        <taxon>Bacteria</taxon>
        <taxon>Bacillati</taxon>
        <taxon>Bacillota</taxon>
        <taxon>Negativicutes</taxon>
        <taxon>Veillonellales</taxon>
        <taxon>Veillonellaceae</taxon>
        <taxon>Veillonella</taxon>
    </lineage>
</organism>
<proteinExistence type="predicted"/>
<dbReference type="KEGG" id="vrm:44547418_00005"/>
<evidence type="ECO:0000313" key="1">
    <source>
        <dbReference type="EMBL" id="SNV52083.1"/>
    </source>
</evidence>
<name>A0A239Y165_9FIRM</name>
<dbReference type="AlphaFoldDB" id="A0A239Y165"/>
<dbReference type="PANTHER" id="PTHR36456:SF1">
    <property type="entry name" value="UPF0232 PROTEIN SCO3875"/>
    <property type="match status" value="1"/>
</dbReference>
<protein>
    <submittedName>
        <fullName evidence="1">Zn-ribbon-containing, possibly RNA-binding protein and truncated derivatives</fullName>
    </submittedName>
</protein>
<dbReference type="RefSeq" id="WP_095064618.1">
    <property type="nucleotide sequence ID" value="NZ_LT906470.1"/>
</dbReference>
<keyword evidence="2" id="KW-1185">Reference proteome</keyword>
<evidence type="ECO:0000313" key="2">
    <source>
        <dbReference type="Proteomes" id="UP000214973"/>
    </source>
</evidence>
<dbReference type="InterPro" id="IPR007922">
    <property type="entry name" value="DciA-like"/>
</dbReference>
<dbReference type="EMBL" id="LT906470">
    <property type="protein sequence ID" value="SNV52083.1"/>
    <property type="molecule type" value="Genomic_DNA"/>
</dbReference>
<accession>A0A239Y165</accession>
<reference evidence="1 2" key="1">
    <citation type="submission" date="2017-06" db="EMBL/GenBank/DDBJ databases">
        <authorList>
            <consortium name="Pathogen Informatics"/>
        </authorList>
    </citation>
    <scope>NUCLEOTIDE SEQUENCE [LARGE SCALE GENOMIC DNA]</scope>
    <source>
        <strain evidence="1 2">NCTC12018</strain>
    </source>
</reference>
<dbReference type="PANTHER" id="PTHR36456">
    <property type="entry name" value="UPF0232 PROTEIN SCO3875"/>
    <property type="match status" value="1"/>
</dbReference>
<gene>
    <name evidence="1" type="ORF">SAMEA44547418_00005</name>
</gene>